<gene>
    <name evidence="14" type="ORF">HKN21_00700</name>
</gene>
<dbReference type="GO" id="GO:0015379">
    <property type="term" value="F:potassium:chloride symporter activity"/>
    <property type="evidence" value="ECO:0007669"/>
    <property type="project" value="InterPro"/>
</dbReference>
<dbReference type="AlphaFoldDB" id="A0A7Y2E4X1"/>
<evidence type="ECO:0000256" key="10">
    <source>
        <dbReference type="ARBA" id="ARBA00023065"/>
    </source>
</evidence>
<dbReference type="PIRSF" id="PIRSF006247">
    <property type="entry name" value="TrkH"/>
    <property type="match status" value="1"/>
</dbReference>
<dbReference type="EMBL" id="JABDJR010000022">
    <property type="protein sequence ID" value="NNF05253.1"/>
    <property type="molecule type" value="Genomic_DNA"/>
</dbReference>
<feature type="binding site" evidence="12">
    <location>
        <position position="217"/>
    </location>
    <ligand>
        <name>K(+)</name>
        <dbReference type="ChEBI" id="CHEBI:29103"/>
    </ligand>
</feature>
<evidence type="ECO:0000256" key="2">
    <source>
        <dbReference type="ARBA" id="ARBA00009137"/>
    </source>
</evidence>
<comment type="subcellular location">
    <subcellularLocation>
        <location evidence="1">Cell inner membrane</location>
        <topology evidence="1">Multi-pass membrane protein</topology>
    </subcellularLocation>
</comment>
<evidence type="ECO:0000313" key="14">
    <source>
        <dbReference type="EMBL" id="NNF05253.1"/>
    </source>
</evidence>
<keyword evidence="3" id="KW-0813">Transport</keyword>
<organism evidence="14 15">
    <name type="scientific">Eiseniibacteriota bacterium</name>
    <dbReference type="NCBI Taxonomy" id="2212470"/>
    <lineage>
        <taxon>Bacteria</taxon>
        <taxon>Candidatus Eiseniibacteriota</taxon>
    </lineage>
</organism>
<evidence type="ECO:0000256" key="13">
    <source>
        <dbReference type="SAM" id="Phobius"/>
    </source>
</evidence>
<dbReference type="GO" id="GO:0046872">
    <property type="term" value="F:metal ion binding"/>
    <property type="evidence" value="ECO:0007669"/>
    <property type="project" value="UniProtKB-KW"/>
</dbReference>
<dbReference type="Pfam" id="PF02386">
    <property type="entry name" value="TrkH"/>
    <property type="match status" value="1"/>
</dbReference>
<feature type="transmembrane region" description="Helical" evidence="13">
    <location>
        <begin position="37"/>
        <end position="56"/>
    </location>
</feature>
<feature type="transmembrane region" description="Helical" evidence="13">
    <location>
        <begin position="9"/>
        <end position="31"/>
    </location>
</feature>
<feature type="transmembrane region" description="Helical" evidence="13">
    <location>
        <begin position="237"/>
        <end position="257"/>
    </location>
</feature>
<evidence type="ECO:0000256" key="8">
    <source>
        <dbReference type="ARBA" id="ARBA00022958"/>
    </source>
</evidence>
<evidence type="ECO:0000256" key="3">
    <source>
        <dbReference type="ARBA" id="ARBA00022448"/>
    </source>
</evidence>
<keyword evidence="4" id="KW-1003">Cell membrane</keyword>
<feature type="binding site" evidence="12">
    <location>
        <position position="109"/>
    </location>
    <ligand>
        <name>K(+)</name>
        <dbReference type="ChEBI" id="CHEBI:29103"/>
    </ligand>
</feature>
<feature type="transmembrane region" description="Helical" evidence="13">
    <location>
        <begin position="452"/>
        <end position="477"/>
    </location>
</feature>
<feature type="binding site" evidence="12">
    <location>
        <position position="108"/>
    </location>
    <ligand>
        <name>K(+)</name>
        <dbReference type="ChEBI" id="CHEBI:29103"/>
    </ligand>
</feature>
<feature type="transmembrane region" description="Helical" evidence="13">
    <location>
        <begin position="133"/>
        <end position="158"/>
    </location>
</feature>
<dbReference type="InterPro" id="IPR004772">
    <property type="entry name" value="TrkH"/>
</dbReference>
<feature type="transmembrane region" description="Helical" evidence="13">
    <location>
        <begin position="68"/>
        <end position="89"/>
    </location>
</feature>
<evidence type="ECO:0000256" key="5">
    <source>
        <dbReference type="ARBA" id="ARBA00022519"/>
    </source>
</evidence>
<evidence type="ECO:0000313" key="15">
    <source>
        <dbReference type="Proteomes" id="UP000547674"/>
    </source>
</evidence>
<protein>
    <submittedName>
        <fullName evidence="14">TrkH family potassium uptake protein</fullName>
    </submittedName>
</protein>
<evidence type="ECO:0000256" key="11">
    <source>
        <dbReference type="ARBA" id="ARBA00023136"/>
    </source>
</evidence>
<comment type="caution">
    <text evidence="14">The sequence shown here is derived from an EMBL/GenBank/DDBJ whole genome shotgun (WGS) entry which is preliminary data.</text>
</comment>
<name>A0A7Y2E4X1_UNCEI</name>
<evidence type="ECO:0000256" key="4">
    <source>
        <dbReference type="ARBA" id="ARBA00022475"/>
    </source>
</evidence>
<keyword evidence="10" id="KW-0406">Ion transport</keyword>
<keyword evidence="8 12" id="KW-0630">Potassium</keyword>
<proteinExistence type="inferred from homology"/>
<feature type="binding site" evidence="12">
    <location>
        <position position="429"/>
    </location>
    <ligand>
        <name>K(+)</name>
        <dbReference type="ChEBI" id="CHEBI:29103"/>
    </ligand>
</feature>
<dbReference type="PANTHER" id="PTHR32024">
    <property type="entry name" value="TRK SYSTEM POTASSIUM UPTAKE PROTEIN TRKG-RELATED"/>
    <property type="match status" value="1"/>
</dbReference>
<keyword evidence="7 13" id="KW-0812">Transmembrane</keyword>
<dbReference type="GO" id="GO:0005886">
    <property type="term" value="C:plasma membrane"/>
    <property type="evidence" value="ECO:0007669"/>
    <property type="project" value="UniProtKB-SubCell"/>
</dbReference>
<evidence type="ECO:0000256" key="1">
    <source>
        <dbReference type="ARBA" id="ARBA00004429"/>
    </source>
</evidence>
<dbReference type="Proteomes" id="UP000547674">
    <property type="component" value="Unassembled WGS sequence"/>
</dbReference>
<evidence type="ECO:0000256" key="6">
    <source>
        <dbReference type="ARBA" id="ARBA00022538"/>
    </source>
</evidence>
<accession>A0A7Y2E4X1</accession>
<sequence>MNTRTVRRVLGAISIVIGIAMLPPAILSFGVHTGHTWAFLVTALIALVLGLAGLATSRGEMVMKTRDGFAIVTFGWIGAALLGAIPYVLAGVCGPVDAIFESMSGFTTTGSSVIADVESLPAGILLWRSLTQWIGGLGIVVLSIAVLPLLGIGGMQLFKAEMPGPTTDRMYPRIRTAATTLWGVYVGLTLLEVIFLLFGGMGLLDAVCHAFCTVSTGGFSTRNASVGSFQSNYIETVIAVFMFLSGINFALYLSLLRLRAKRALHDEEIRLYVVLAVVSIAFLSWTLIAHSGFTWTGATHQAAFQVVSILTTTGFGTSDFHVWSEDAQLVLFCLMFLGACAGSTSGGIKLIRIIVLAKHSLSLATKQLHPRAVQKIRFSGSVVPEEVILRVLGFFMLYIFFFLSVALIVSAMGVDIDTALGASIATLSNIGPGIGEVGPASTYAAIPSAAKILLAFNMLLGRLELYTVLVILTPIFWRRS</sequence>
<dbReference type="InterPro" id="IPR003445">
    <property type="entry name" value="Cat_transpt"/>
</dbReference>
<feature type="transmembrane region" description="Helical" evidence="13">
    <location>
        <begin position="179"/>
        <end position="198"/>
    </location>
</feature>
<reference evidence="14 15" key="1">
    <citation type="submission" date="2020-03" db="EMBL/GenBank/DDBJ databases">
        <title>Metabolic flexibility allows generalist bacteria to become dominant in a frequently disturbed ecosystem.</title>
        <authorList>
            <person name="Chen Y.-J."/>
            <person name="Leung P.M."/>
            <person name="Bay S.K."/>
            <person name="Hugenholtz P."/>
            <person name="Kessler A.J."/>
            <person name="Shelley G."/>
            <person name="Waite D.W."/>
            <person name="Cook P.L."/>
            <person name="Greening C."/>
        </authorList>
    </citation>
    <scope>NUCLEOTIDE SEQUENCE [LARGE SCALE GENOMIC DNA]</scope>
    <source>
        <strain evidence="14">SS_bin_28</strain>
    </source>
</reference>
<comment type="similarity">
    <text evidence="2">Belongs to the TrkH potassium transport family.</text>
</comment>
<keyword evidence="11 13" id="KW-0472">Membrane</keyword>
<feature type="transmembrane region" description="Helical" evidence="13">
    <location>
        <begin position="387"/>
        <end position="409"/>
    </location>
</feature>
<evidence type="ECO:0000256" key="12">
    <source>
        <dbReference type="PIRSR" id="PIRSR006247-1"/>
    </source>
</evidence>
<feature type="transmembrane region" description="Helical" evidence="13">
    <location>
        <begin position="329"/>
        <end position="351"/>
    </location>
</feature>
<feature type="transmembrane region" description="Helical" evidence="13">
    <location>
        <begin position="269"/>
        <end position="288"/>
    </location>
</feature>
<feature type="binding site" evidence="12">
    <location>
        <position position="312"/>
    </location>
    <ligand>
        <name>K(+)</name>
        <dbReference type="ChEBI" id="CHEBI:29103"/>
    </ligand>
</feature>
<dbReference type="PANTHER" id="PTHR32024:SF2">
    <property type="entry name" value="TRK SYSTEM POTASSIUM UPTAKE PROTEIN TRKG-RELATED"/>
    <property type="match status" value="1"/>
</dbReference>
<evidence type="ECO:0000256" key="9">
    <source>
        <dbReference type="ARBA" id="ARBA00022989"/>
    </source>
</evidence>
<keyword evidence="12" id="KW-0479">Metal-binding</keyword>
<feature type="binding site" evidence="12">
    <location>
        <position position="313"/>
    </location>
    <ligand>
        <name>K(+)</name>
        <dbReference type="ChEBI" id="CHEBI:29103"/>
    </ligand>
</feature>
<evidence type="ECO:0000256" key="7">
    <source>
        <dbReference type="ARBA" id="ARBA00022692"/>
    </source>
</evidence>
<keyword evidence="6" id="KW-0633">Potassium transport</keyword>
<keyword evidence="9 13" id="KW-1133">Transmembrane helix</keyword>
<keyword evidence="5" id="KW-0997">Cell inner membrane</keyword>